<dbReference type="OrthoDB" id="1224824at2759"/>
<proteinExistence type="predicted"/>
<dbReference type="AlphaFoldDB" id="A0A5A7TEP9"/>
<feature type="domain" description="Tf2-1-like SH3-like" evidence="1">
    <location>
        <begin position="139"/>
        <end position="202"/>
    </location>
</feature>
<dbReference type="PANTHER" id="PTHR46148">
    <property type="entry name" value="CHROMO DOMAIN-CONTAINING PROTEIN"/>
    <property type="match status" value="1"/>
</dbReference>
<reference evidence="2 3" key="1">
    <citation type="submission" date="2019-08" db="EMBL/GenBank/DDBJ databases">
        <title>Draft genome sequences of two oriental melons (Cucumis melo L. var makuwa).</title>
        <authorList>
            <person name="Kwon S.-Y."/>
        </authorList>
    </citation>
    <scope>NUCLEOTIDE SEQUENCE [LARGE SCALE GENOMIC DNA]</scope>
    <source>
        <strain evidence="3">cv. SW 3</strain>
        <tissue evidence="2">Leaf</tissue>
    </source>
</reference>
<dbReference type="GO" id="GO:0003676">
    <property type="term" value="F:nucleic acid binding"/>
    <property type="evidence" value="ECO:0007669"/>
    <property type="project" value="InterPro"/>
</dbReference>
<dbReference type="EMBL" id="SSTE01017997">
    <property type="protein sequence ID" value="KAA0040141.1"/>
    <property type="molecule type" value="Genomic_DNA"/>
</dbReference>
<name>A0A5A7TEP9_CUCMM</name>
<dbReference type="Proteomes" id="UP000321393">
    <property type="component" value="Unassembled WGS sequence"/>
</dbReference>
<organism evidence="2 3">
    <name type="scientific">Cucumis melo var. makuwa</name>
    <name type="common">Oriental melon</name>
    <dbReference type="NCBI Taxonomy" id="1194695"/>
    <lineage>
        <taxon>Eukaryota</taxon>
        <taxon>Viridiplantae</taxon>
        <taxon>Streptophyta</taxon>
        <taxon>Embryophyta</taxon>
        <taxon>Tracheophyta</taxon>
        <taxon>Spermatophyta</taxon>
        <taxon>Magnoliopsida</taxon>
        <taxon>eudicotyledons</taxon>
        <taxon>Gunneridae</taxon>
        <taxon>Pentapetalae</taxon>
        <taxon>rosids</taxon>
        <taxon>fabids</taxon>
        <taxon>Cucurbitales</taxon>
        <taxon>Cucurbitaceae</taxon>
        <taxon>Benincaseae</taxon>
        <taxon>Cucumis</taxon>
    </lineage>
</organism>
<accession>A0A5A7TEP9</accession>
<dbReference type="InterPro" id="IPR012337">
    <property type="entry name" value="RNaseH-like_sf"/>
</dbReference>
<gene>
    <name evidence="2" type="ORF">E6C27_scaffold768G00140</name>
</gene>
<dbReference type="PANTHER" id="PTHR46148:SF60">
    <property type="entry name" value="CHROMO DOMAIN-CONTAINING PROTEIN"/>
    <property type="match status" value="1"/>
</dbReference>
<evidence type="ECO:0000313" key="3">
    <source>
        <dbReference type="Proteomes" id="UP000321393"/>
    </source>
</evidence>
<dbReference type="InterPro" id="IPR036397">
    <property type="entry name" value="RNaseH_sf"/>
</dbReference>
<protein>
    <submittedName>
        <fullName evidence="2">Pol protein</fullName>
    </submittedName>
</protein>
<dbReference type="Pfam" id="PF24626">
    <property type="entry name" value="SH3_Tf2-1"/>
    <property type="match status" value="1"/>
</dbReference>
<evidence type="ECO:0000259" key="1">
    <source>
        <dbReference type="Pfam" id="PF24626"/>
    </source>
</evidence>
<evidence type="ECO:0000313" key="2">
    <source>
        <dbReference type="EMBL" id="KAA0040141.1"/>
    </source>
</evidence>
<comment type="caution">
    <text evidence="2">The sequence shown here is derived from an EMBL/GenBank/DDBJ whole genome shotgun (WGS) entry which is preliminary data.</text>
</comment>
<dbReference type="SUPFAM" id="SSF53098">
    <property type="entry name" value="Ribonuclease H-like"/>
    <property type="match status" value="1"/>
</dbReference>
<sequence length="245" mass="27994">MYERCLCVPTDSAVKTELLTEAHSSPFSMHPGRLPRTLKGYTVIWVVVDRLTKLLTLFDGNPLTLPLALGTRLDFSTAFHPQTDGQIERLNRILEDMLRACVLEFSGSCVIDLLYVGVKLSRHKSYADEQRKDLEFDVGDMVFLKVAPMKGVLRFEKKEKLSPRFVGPFEILERIGLVAYCLALPPAFSVVHDVFYFSMLRKEVKMLRNRGIALVKVLSRNHGVAEAIWEREDDMRAQYPKLCED</sequence>
<dbReference type="Gene3D" id="3.30.420.10">
    <property type="entry name" value="Ribonuclease H-like superfamily/Ribonuclease H"/>
    <property type="match status" value="1"/>
</dbReference>
<dbReference type="InterPro" id="IPR056924">
    <property type="entry name" value="SH3_Tf2-1"/>
</dbReference>